<sequence length="259" mass="28569">MEETGAPAHLADLLEALQSGQQDPMALQLDDLVQQTIRELGPVPEDFQQQERWLNRAADALRVLSEMVLVKARLVAPSPVAPAEAAVTEAPTPALSPAEDEDEAGPDPSAELEAQAELYRRFREAAVLLEEQADAWSRHQPRPAPSELIRTIESWMQSWPEAMPHVGADALAGALVRVLGRQAMAERARGAPAPSLDWPRLFGRVRSMLGHDPVDMENLLTQAGDRGEVIGLFLAVLELVKVGEVWLQQQDGRIWIRKR</sequence>
<keyword evidence="3" id="KW-1185">Reference proteome</keyword>
<evidence type="ECO:0000313" key="2">
    <source>
        <dbReference type="EMBL" id="WRP18568.1"/>
    </source>
</evidence>
<name>A0ABZ1C3A0_9FIRM</name>
<reference evidence="2 3" key="1">
    <citation type="journal article" date="2024" name="Front. Microbiol.">
        <title>Novel thermophilic genera Geochorda gen. nov. and Carboxydochorda gen. nov. from the deep terrestrial subsurface reveal the ecophysiological diversity in the class Limnochordia.</title>
        <authorList>
            <person name="Karnachuk O.V."/>
            <person name="Lukina A.P."/>
            <person name="Avakyan M.R."/>
            <person name="Kadnikov V.V."/>
            <person name="Begmatov S."/>
            <person name="Beletsky A.V."/>
            <person name="Vlasova K.G."/>
            <person name="Novikov A.A."/>
            <person name="Shcherbakova V.A."/>
            <person name="Mardanov A.V."/>
            <person name="Ravin N.V."/>
        </authorList>
    </citation>
    <scope>NUCLEOTIDE SEQUENCE [LARGE SCALE GENOMIC DNA]</scope>
    <source>
        <strain evidence="2 3">L945</strain>
    </source>
</reference>
<evidence type="ECO:0008006" key="4">
    <source>
        <dbReference type="Google" id="ProtNLM"/>
    </source>
</evidence>
<accession>A0ABZ1C3A0</accession>
<dbReference type="EMBL" id="CP141615">
    <property type="protein sequence ID" value="WRP18568.1"/>
    <property type="molecule type" value="Genomic_DNA"/>
</dbReference>
<proteinExistence type="predicted"/>
<feature type="compositionally biased region" description="Low complexity" evidence="1">
    <location>
        <begin position="80"/>
        <end position="93"/>
    </location>
</feature>
<evidence type="ECO:0000256" key="1">
    <source>
        <dbReference type="SAM" id="MobiDB-lite"/>
    </source>
</evidence>
<organism evidence="2 3">
    <name type="scientific">Carboxydichorda subterranea</name>
    <dbReference type="NCBI Taxonomy" id="3109565"/>
    <lineage>
        <taxon>Bacteria</taxon>
        <taxon>Bacillati</taxon>
        <taxon>Bacillota</taxon>
        <taxon>Limnochordia</taxon>
        <taxon>Limnochordales</taxon>
        <taxon>Geochordaceae</taxon>
        <taxon>Carboxydichorda</taxon>
    </lineage>
</organism>
<evidence type="ECO:0000313" key="3">
    <source>
        <dbReference type="Proteomes" id="UP001332192"/>
    </source>
</evidence>
<gene>
    <name evidence="2" type="ORF">U7230_06085</name>
</gene>
<feature type="region of interest" description="Disordered" evidence="1">
    <location>
        <begin position="80"/>
        <end position="109"/>
    </location>
</feature>
<dbReference type="RefSeq" id="WP_324717841.1">
    <property type="nucleotide sequence ID" value="NZ_CP141615.1"/>
</dbReference>
<dbReference type="Proteomes" id="UP001332192">
    <property type="component" value="Chromosome"/>
</dbReference>
<protein>
    <recommendedName>
        <fullName evidence="4">Segregation and condensation protein A</fullName>
    </recommendedName>
</protein>